<evidence type="ECO:0000256" key="2">
    <source>
        <dbReference type="ARBA" id="ARBA00022833"/>
    </source>
</evidence>
<dbReference type="SUPFAM" id="SSF57825">
    <property type="entry name" value="Aspartate carbamoyltransferase, Regulatory-chain, C-terminal domain"/>
    <property type="match status" value="1"/>
</dbReference>
<keyword evidence="1" id="KW-0479">Metal-binding</keyword>
<dbReference type="Pfam" id="PF02748">
    <property type="entry name" value="PyrI_C"/>
    <property type="match status" value="1"/>
</dbReference>
<dbReference type="SUPFAM" id="SSF54893">
    <property type="entry name" value="Aspartate carbamoyltransferase, Regulatory-chain, N-terminal domain"/>
    <property type="match status" value="1"/>
</dbReference>
<dbReference type="InterPro" id="IPR036792">
    <property type="entry name" value="Asp_carbatrfase_reg_C_sf"/>
</dbReference>
<dbReference type="InterPro" id="IPR002801">
    <property type="entry name" value="Asp_carbamoylTrfase_reg"/>
</dbReference>
<evidence type="ECO:0000313" key="7">
    <source>
        <dbReference type="Proteomes" id="UP000234384"/>
    </source>
</evidence>
<evidence type="ECO:0000259" key="4">
    <source>
        <dbReference type="Pfam" id="PF01948"/>
    </source>
</evidence>
<dbReference type="GO" id="GO:0046872">
    <property type="term" value="F:metal ion binding"/>
    <property type="evidence" value="ECO:0007669"/>
    <property type="project" value="UniProtKB-KW"/>
</dbReference>
<name>A0A2I1K4S2_9LACT</name>
<protein>
    <submittedName>
        <fullName evidence="6">Aspartate carbamoyltransferase regulatory subunit</fullName>
    </submittedName>
</protein>
<dbReference type="InterPro" id="IPR036793">
    <property type="entry name" value="Asp_carbatrfase_reg_N_sf"/>
</dbReference>
<dbReference type="InterPro" id="IPR020545">
    <property type="entry name" value="Asp_carbamoyltransf_reg_N"/>
</dbReference>
<accession>A0A2I1K4S2</accession>
<feature type="domain" description="Aspartate carbamoyltransferase regulatory subunit N-terminal" evidence="4">
    <location>
        <begin position="2"/>
        <end position="90"/>
    </location>
</feature>
<proteinExistence type="predicted"/>
<evidence type="ECO:0000313" key="6">
    <source>
        <dbReference type="EMBL" id="PKY90562.1"/>
    </source>
</evidence>
<dbReference type="GO" id="GO:0006221">
    <property type="term" value="P:pyrimidine nucleotide biosynthetic process"/>
    <property type="evidence" value="ECO:0007669"/>
    <property type="project" value="UniProtKB-KW"/>
</dbReference>
<dbReference type="Pfam" id="PF01948">
    <property type="entry name" value="PyrI"/>
    <property type="match status" value="1"/>
</dbReference>
<dbReference type="Gene3D" id="2.30.30.20">
    <property type="entry name" value="Aspartate carbamoyltransferase regulatory subunit, C-terminal domain"/>
    <property type="match status" value="1"/>
</dbReference>
<dbReference type="PANTHER" id="PTHR35805">
    <property type="entry name" value="ASPARTATE CARBAMOYLTRANSFERASE REGULATORY CHAIN"/>
    <property type="match status" value="1"/>
</dbReference>
<dbReference type="GO" id="GO:0009347">
    <property type="term" value="C:aspartate carbamoyltransferase complex"/>
    <property type="evidence" value="ECO:0007669"/>
    <property type="project" value="InterPro"/>
</dbReference>
<organism evidence="6 7">
    <name type="scientific">Falseniella ignava</name>
    <dbReference type="NCBI Taxonomy" id="137730"/>
    <lineage>
        <taxon>Bacteria</taxon>
        <taxon>Bacillati</taxon>
        <taxon>Bacillota</taxon>
        <taxon>Bacilli</taxon>
        <taxon>Lactobacillales</taxon>
        <taxon>Aerococcaceae</taxon>
        <taxon>Falseniella</taxon>
    </lineage>
</organism>
<keyword evidence="3" id="KW-0665">Pyrimidine biosynthesis</keyword>
<evidence type="ECO:0000256" key="3">
    <source>
        <dbReference type="ARBA" id="ARBA00022975"/>
    </source>
</evidence>
<dbReference type="RefSeq" id="WP_101953788.1">
    <property type="nucleotide sequence ID" value="NZ_PKHE01000002.1"/>
</dbReference>
<dbReference type="OrthoDB" id="5599321at2"/>
<dbReference type="Gene3D" id="3.30.70.140">
    <property type="entry name" value="Aspartate carbamoyltransferase regulatory subunit, N-terminal domain"/>
    <property type="match status" value="1"/>
</dbReference>
<keyword evidence="2" id="KW-0862">Zinc</keyword>
<dbReference type="EMBL" id="PKHE01000002">
    <property type="protein sequence ID" value="PKY90562.1"/>
    <property type="molecule type" value="Genomic_DNA"/>
</dbReference>
<keyword evidence="6" id="KW-0808">Transferase</keyword>
<dbReference type="Proteomes" id="UP000234384">
    <property type="component" value="Unassembled WGS sequence"/>
</dbReference>
<dbReference type="NCBIfam" id="NF002063">
    <property type="entry name" value="PRK00893.1-3"/>
    <property type="match status" value="1"/>
</dbReference>
<dbReference type="GO" id="GO:0016740">
    <property type="term" value="F:transferase activity"/>
    <property type="evidence" value="ECO:0007669"/>
    <property type="project" value="UniProtKB-KW"/>
</dbReference>
<dbReference type="InterPro" id="IPR020542">
    <property type="entry name" value="Asp_carbamoyltrfase_reg_C"/>
</dbReference>
<comment type="caution">
    <text evidence="6">The sequence shown here is derived from an EMBL/GenBank/DDBJ whole genome shotgun (WGS) entry which is preliminary data.</text>
</comment>
<gene>
    <name evidence="6" type="ORF">CYJ57_01495</name>
</gene>
<feature type="domain" description="Aspartate carbamoyltransferase regulatory subunit C-terminal" evidence="5">
    <location>
        <begin position="95"/>
        <end position="143"/>
    </location>
</feature>
<dbReference type="GO" id="GO:0006207">
    <property type="term" value="P:'de novo' pyrimidine nucleobase biosynthetic process"/>
    <property type="evidence" value="ECO:0007669"/>
    <property type="project" value="InterPro"/>
</dbReference>
<evidence type="ECO:0000256" key="1">
    <source>
        <dbReference type="ARBA" id="ARBA00022723"/>
    </source>
</evidence>
<reference evidence="6 7" key="1">
    <citation type="submission" date="2017-12" db="EMBL/GenBank/DDBJ databases">
        <title>Phylogenetic diversity of female urinary microbiome.</title>
        <authorList>
            <person name="Thomas-White K."/>
            <person name="Wolfe A.J."/>
        </authorList>
    </citation>
    <scope>NUCLEOTIDE SEQUENCE [LARGE SCALE GENOMIC DNA]</scope>
    <source>
        <strain evidence="6 7">UMB0898</strain>
    </source>
</reference>
<evidence type="ECO:0000259" key="5">
    <source>
        <dbReference type="Pfam" id="PF02748"/>
    </source>
</evidence>
<dbReference type="AlphaFoldDB" id="A0A2I1K4S2"/>
<dbReference type="PANTHER" id="PTHR35805:SF1">
    <property type="entry name" value="ASPARTATE CARBAMOYLTRANSFERASE REGULATORY CHAIN"/>
    <property type="match status" value="1"/>
</dbReference>
<sequence>MLQITSIKNGVVIDHIQPGQGYRIFKFLNLHHSDFKAALIMNVDSQLMGKKDLIKIENHLDIDLDILGLFSDRITVNLIENEQLISKQEIVLPQHVEGVLACHNPRCISNHERYITTRFTLEDAKTRLYRCDYCDHYYEGKMIKS</sequence>